<dbReference type="SMART" id="SM00229">
    <property type="entry name" value="RasGEFN"/>
    <property type="match status" value="1"/>
</dbReference>
<dbReference type="InterPro" id="IPR000651">
    <property type="entry name" value="Ras-like_Gua-exchang_fac_N"/>
</dbReference>
<gene>
    <name evidence="6" type="ORF">AKO1_014153</name>
</gene>
<dbReference type="InterPro" id="IPR036964">
    <property type="entry name" value="RASGEF_cat_dom_sf"/>
</dbReference>
<keyword evidence="7" id="KW-1185">Reference proteome</keyword>
<dbReference type="Pfam" id="PF00617">
    <property type="entry name" value="RasGEF"/>
    <property type="match status" value="1"/>
</dbReference>
<keyword evidence="1 2" id="KW-0344">Guanine-nucleotide releasing factor</keyword>
<evidence type="ECO:0000313" key="7">
    <source>
        <dbReference type="Proteomes" id="UP001431209"/>
    </source>
</evidence>
<evidence type="ECO:0000313" key="6">
    <source>
        <dbReference type="EMBL" id="KAL0482907.1"/>
    </source>
</evidence>
<accession>A0AAW2Z0W9</accession>
<proteinExistence type="predicted"/>
<dbReference type="Pfam" id="PF00618">
    <property type="entry name" value="RasGEF_N"/>
    <property type="match status" value="1"/>
</dbReference>
<evidence type="ECO:0008006" key="8">
    <source>
        <dbReference type="Google" id="ProtNLM"/>
    </source>
</evidence>
<feature type="compositionally biased region" description="Acidic residues" evidence="3">
    <location>
        <begin position="228"/>
        <end position="246"/>
    </location>
</feature>
<evidence type="ECO:0000256" key="3">
    <source>
        <dbReference type="SAM" id="MobiDB-lite"/>
    </source>
</evidence>
<dbReference type="SUPFAM" id="SSF48366">
    <property type="entry name" value="Ras GEF"/>
    <property type="match status" value="1"/>
</dbReference>
<dbReference type="SMART" id="SM00147">
    <property type="entry name" value="RasGEF"/>
    <property type="match status" value="1"/>
</dbReference>
<evidence type="ECO:0000259" key="4">
    <source>
        <dbReference type="PROSITE" id="PS50009"/>
    </source>
</evidence>
<dbReference type="PROSITE" id="PS50009">
    <property type="entry name" value="RASGEF_CAT"/>
    <property type="match status" value="1"/>
</dbReference>
<dbReference type="PANTHER" id="PTHR23113">
    <property type="entry name" value="GUANINE NUCLEOTIDE EXCHANGE FACTOR"/>
    <property type="match status" value="1"/>
</dbReference>
<dbReference type="GO" id="GO:0007264">
    <property type="term" value="P:small GTPase-mediated signal transduction"/>
    <property type="evidence" value="ECO:0007669"/>
    <property type="project" value="InterPro"/>
</dbReference>
<dbReference type="InterPro" id="IPR023578">
    <property type="entry name" value="Ras_GEF_dom_sf"/>
</dbReference>
<organism evidence="6 7">
    <name type="scientific">Acrasis kona</name>
    <dbReference type="NCBI Taxonomy" id="1008807"/>
    <lineage>
        <taxon>Eukaryota</taxon>
        <taxon>Discoba</taxon>
        <taxon>Heterolobosea</taxon>
        <taxon>Tetramitia</taxon>
        <taxon>Eutetramitia</taxon>
        <taxon>Acrasidae</taxon>
        <taxon>Acrasis</taxon>
    </lineage>
</organism>
<dbReference type="Gene3D" id="1.10.840.10">
    <property type="entry name" value="Ras guanine-nucleotide exchange factors catalytic domain"/>
    <property type="match status" value="1"/>
</dbReference>
<protein>
    <recommendedName>
        <fullName evidence="8">Ras GEF</fullName>
    </recommendedName>
</protein>
<sequence length="504" mass="57702">MISPSGPVRVKSILMHQSPVEKRRRRSSALSKQAPTNGFKIPTENLSSEFANYLVSFGAQEIVDDYALDLGTYTTAPDSPENIQHNDDGTVKSATIEKLIENMLRDSSQEIQHIFFATYTSFTTSSKVSSIILSMYLPNGEDLTEAQKDSNKTIIELFIYWVSNYGQEICDNTLFSLLLFSAVANNNELNEALSCACKVRDKYGLAASLPLSMDWNSYLDSLPKTEEPEVEDEEEEEAEEEEENDDASPIIPDSWDGVTLDVLEWSPKELARQLTLVEQEYFSRIQTRECINDNFEKRRESKAPNISRLVDHFNSTSRWIVATILREEDSERRVLLLQHFIELASELIDFHNYQSLMAVGAAFNNSALFRLSNLWSQLDEEYIDIVEYMRELLDPSKKFKNLRAAMESPDSTPCIPYIGVIMSDLSAIESLYNELIDELVNFNKKRMSTKVLRSVQTYQKYKYPFERIPSLCECLKDTVLDSNDFSLLSEQELHKMSLSVQPRK</sequence>
<dbReference type="PROSITE" id="PS50212">
    <property type="entry name" value="RASGEF_NTER"/>
    <property type="match status" value="1"/>
</dbReference>
<evidence type="ECO:0000256" key="2">
    <source>
        <dbReference type="PROSITE-ProRule" id="PRU00168"/>
    </source>
</evidence>
<dbReference type="Gene3D" id="1.20.870.10">
    <property type="entry name" value="Son of sevenless (SoS) protein Chain: S domain 1"/>
    <property type="match status" value="1"/>
</dbReference>
<dbReference type="PANTHER" id="PTHR23113:SF99">
    <property type="entry name" value="RASGEF DOMAIN-CONTAINING PROTEIN"/>
    <property type="match status" value="1"/>
</dbReference>
<evidence type="ECO:0000259" key="5">
    <source>
        <dbReference type="PROSITE" id="PS50212"/>
    </source>
</evidence>
<dbReference type="CDD" id="cd00155">
    <property type="entry name" value="RasGEF"/>
    <property type="match status" value="1"/>
</dbReference>
<feature type="domain" description="N-terminal Ras-GEF" evidence="5">
    <location>
        <begin position="87"/>
        <end position="204"/>
    </location>
</feature>
<dbReference type="GO" id="GO:0005085">
    <property type="term" value="F:guanyl-nucleotide exchange factor activity"/>
    <property type="evidence" value="ECO:0007669"/>
    <property type="project" value="UniProtKB-KW"/>
</dbReference>
<comment type="caution">
    <text evidence="6">The sequence shown here is derived from an EMBL/GenBank/DDBJ whole genome shotgun (WGS) entry which is preliminary data.</text>
</comment>
<dbReference type="Proteomes" id="UP001431209">
    <property type="component" value="Unassembled WGS sequence"/>
</dbReference>
<dbReference type="InterPro" id="IPR001895">
    <property type="entry name" value="RASGEF_cat_dom"/>
</dbReference>
<dbReference type="EMBL" id="JAOPGA020000904">
    <property type="protein sequence ID" value="KAL0482907.1"/>
    <property type="molecule type" value="Genomic_DNA"/>
</dbReference>
<feature type="region of interest" description="Disordered" evidence="3">
    <location>
        <begin position="222"/>
        <end position="253"/>
    </location>
</feature>
<reference evidence="6 7" key="1">
    <citation type="submission" date="2024-03" db="EMBL/GenBank/DDBJ databases">
        <title>The Acrasis kona genome and developmental transcriptomes reveal deep origins of eukaryotic multicellular pathways.</title>
        <authorList>
            <person name="Sheikh S."/>
            <person name="Fu C.-J."/>
            <person name="Brown M.W."/>
            <person name="Baldauf S.L."/>
        </authorList>
    </citation>
    <scope>NUCLEOTIDE SEQUENCE [LARGE SCALE GENOMIC DNA]</scope>
    <source>
        <strain evidence="6 7">ATCC MYA-3509</strain>
    </source>
</reference>
<dbReference type="PROSITE" id="PS00720">
    <property type="entry name" value="RASGEF"/>
    <property type="match status" value="1"/>
</dbReference>
<dbReference type="InterPro" id="IPR019804">
    <property type="entry name" value="Ras_G-nucl-exch_fac_CS"/>
</dbReference>
<feature type="region of interest" description="Disordered" evidence="3">
    <location>
        <begin position="14"/>
        <end position="38"/>
    </location>
</feature>
<feature type="domain" description="Ras-GEF" evidence="4">
    <location>
        <begin position="266"/>
        <end position="503"/>
    </location>
</feature>
<dbReference type="InterPro" id="IPR008937">
    <property type="entry name" value="Ras-like_GEF"/>
</dbReference>
<dbReference type="AlphaFoldDB" id="A0AAW2Z0W9"/>
<evidence type="ECO:0000256" key="1">
    <source>
        <dbReference type="ARBA" id="ARBA00022658"/>
    </source>
</evidence>
<name>A0AAW2Z0W9_9EUKA</name>